<evidence type="ECO:0000259" key="2">
    <source>
        <dbReference type="Pfam" id="PF03968"/>
    </source>
</evidence>
<dbReference type="GO" id="GO:0015920">
    <property type="term" value="P:lipopolysaccharide transport"/>
    <property type="evidence" value="ECO:0007669"/>
    <property type="project" value="TreeGrafter"/>
</dbReference>
<sequence>MERETGKMNKGTMARTLRMEFAVLALGLALGIVAAPTASLAQEGAAVNGLKLSNSKAPVKIDADKLEMRDKEGIAIFTGNVAVSQGDALLKAGQMTVYYNKAKKDGEAQAPEPASAGVGGIDSSSIDHIDISGKVYLKSGTQVATGDTGRYDAKNQVMVLQGQKVVLTDGDNVVTGCKLTAHLDTGRANVESCKGQTKGRVSIIMAPKDQQQGGAAPKQN</sequence>
<name>A0A7V7VUT7_9HYPH</name>
<protein>
    <submittedName>
        <fullName evidence="3">LPS ABC transporter substrate-binding protein LptA</fullName>
    </submittedName>
</protein>
<feature type="domain" description="Organic solvent tolerance-like N-terminal" evidence="2">
    <location>
        <begin position="60"/>
        <end position="186"/>
    </location>
</feature>
<dbReference type="Gene3D" id="2.60.450.10">
    <property type="entry name" value="Lipopolysaccharide (LPS) transport protein A like domain"/>
    <property type="match status" value="1"/>
</dbReference>
<dbReference type="RefSeq" id="WP_151645919.1">
    <property type="nucleotide sequence ID" value="NZ_WBVY01000003.1"/>
</dbReference>
<dbReference type="Pfam" id="PF03968">
    <property type="entry name" value="LptD_N"/>
    <property type="match status" value="1"/>
</dbReference>
<dbReference type="GO" id="GO:0030288">
    <property type="term" value="C:outer membrane-bounded periplasmic space"/>
    <property type="evidence" value="ECO:0007669"/>
    <property type="project" value="TreeGrafter"/>
</dbReference>
<evidence type="ECO:0000313" key="3">
    <source>
        <dbReference type="EMBL" id="KAB2657155.1"/>
    </source>
</evidence>
<dbReference type="GO" id="GO:0017089">
    <property type="term" value="F:glycolipid transfer activity"/>
    <property type="evidence" value="ECO:0007669"/>
    <property type="project" value="TreeGrafter"/>
</dbReference>
<dbReference type="Proteomes" id="UP000460650">
    <property type="component" value="Unassembled WGS sequence"/>
</dbReference>
<gene>
    <name evidence="3" type="ORF">F9K94_12295</name>
</gene>
<dbReference type="AlphaFoldDB" id="A0A7V7VUT7"/>
<comment type="caution">
    <text evidence="3">The sequence shown here is derived from an EMBL/GenBank/DDBJ whole genome shotgun (WGS) entry which is preliminary data.</text>
</comment>
<evidence type="ECO:0000256" key="1">
    <source>
        <dbReference type="ARBA" id="ARBA00022729"/>
    </source>
</evidence>
<accession>A0A7V7VUT7</accession>
<proteinExistence type="predicted"/>
<dbReference type="InterPro" id="IPR005653">
    <property type="entry name" value="OstA-like_N"/>
</dbReference>
<keyword evidence="1" id="KW-0732">Signal</keyword>
<organism evidence="3 4">
    <name type="scientific">Brucella tritici</name>
    <dbReference type="NCBI Taxonomy" id="94626"/>
    <lineage>
        <taxon>Bacteria</taxon>
        <taxon>Pseudomonadati</taxon>
        <taxon>Pseudomonadota</taxon>
        <taxon>Alphaproteobacteria</taxon>
        <taxon>Hyphomicrobiales</taxon>
        <taxon>Brucellaceae</taxon>
        <taxon>Brucella/Ochrobactrum group</taxon>
        <taxon>Brucella</taxon>
    </lineage>
</organism>
<dbReference type="PANTHER" id="PTHR36504">
    <property type="entry name" value="LIPOPOLYSACCHARIDE EXPORT SYSTEM PROTEIN LPTA"/>
    <property type="match status" value="1"/>
</dbReference>
<reference evidence="3 4" key="1">
    <citation type="submission" date="2019-09" db="EMBL/GenBank/DDBJ databases">
        <title>Taxonomic organization of the family Brucellaceae based on a phylogenomic approach.</title>
        <authorList>
            <person name="Leclercq S."/>
            <person name="Cloeckaert A."/>
            <person name="Zygmunt M.S."/>
        </authorList>
    </citation>
    <scope>NUCLEOTIDE SEQUENCE [LARGE SCALE GENOMIC DNA]</scope>
    <source>
        <strain evidence="3 4">TA93</strain>
    </source>
</reference>
<dbReference type="GO" id="GO:0009279">
    <property type="term" value="C:cell outer membrane"/>
    <property type="evidence" value="ECO:0007669"/>
    <property type="project" value="TreeGrafter"/>
</dbReference>
<dbReference type="EMBL" id="WBVY01000003">
    <property type="protein sequence ID" value="KAB2657155.1"/>
    <property type="molecule type" value="Genomic_DNA"/>
</dbReference>
<dbReference type="PANTHER" id="PTHR36504:SF1">
    <property type="entry name" value="LIPOPOLYSACCHARIDE EXPORT SYSTEM PROTEIN LPTA"/>
    <property type="match status" value="1"/>
</dbReference>
<evidence type="ECO:0000313" key="4">
    <source>
        <dbReference type="Proteomes" id="UP000460650"/>
    </source>
</evidence>
<dbReference type="InterPro" id="IPR052037">
    <property type="entry name" value="LPS_export_LptA"/>
</dbReference>